<keyword evidence="4" id="KW-1185">Reference proteome</keyword>
<accession>A0A328AFH4</accession>
<dbReference type="PROSITE" id="PS50914">
    <property type="entry name" value="BON"/>
    <property type="match status" value="1"/>
</dbReference>
<dbReference type="Pfam" id="PF04972">
    <property type="entry name" value="BON"/>
    <property type="match status" value="1"/>
</dbReference>
<dbReference type="PANTHER" id="PTHR34606:SF15">
    <property type="entry name" value="BON DOMAIN-CONTAINING PROTEIN"/>
    <property type="match status" value="1"/>
</dbReference>
<sequence>MPDRRGEPAARDNDPKASDPGTEQSTAGQSHAGGYEGGDPGYGRGYGRDFGGAGRNQGFDGSWGAGYGGSVAPSDYREGFGGEAYGGGMSAGDYDRSFGGRGETFGADDRSWMDICADDEAAGRSHHRGRGPKDWNREDQQVYEAVCERLLRDPLLDARGMSVEVEEGVVTLSGEARHSSDPSLAKLLASEVAGVKAVRAELVIRPGPPEPPPPMVLNAFGIPMEPRYY</sequence>
<feature type="region of interest" description="Disordered" evidence="1">
    <location>
        <begin position="1"/>
        <end position="81"/>
    </location>
</feature>
<dbReference type="OrthoDB" id="680465at2"/>
<dbReference type="AlphaFoldDB" id="A0A328AFH4"/>
<feature type="compositionally biased region" description="Gly residues" evidence="1">
    <location>
        <begin position="34"/>
        <end position="69"/>
    </location>
</feature>
<gene>
    <name evidence="3" type="ORF">DJ017_01920</name>
</gene>
<evidence type="ECO:0000256" key="1">
    <source>
        <dbReference type="SAM" id="MobiDB-lite"/>
    </source>
</evidence>
<organism evidence="3 4">
    <name type="scientific">Phenylobacterium soli</name>
    <dbReference type="NCBI Taxonomy" id="2170551"/>
    <lineage>
        <taxon>Bacteria</taxon>
        <taxon>Pseudomonadati</taxon>
        <taxon>Pseudomonadota</taxon>
        <taxon>Alphaproteobacteria</taxon>
        <taxon>Caulobacterales</taxon>
        <taxon>Caulobacteraceae</taxon>
        <taxon>Phenylobacterium</taxon>
    </lineage>
</organism>
<evidence type="ECO:0000313" key="3">
    <source>
        <dbReference type="EMBL" id="RAK53371.1"/>
    </source>
</evidence>
<dbReference type="Proteomes" id="UP000249254">
    <property type="component" value="Unassembled WGS sequence"/>
</dbReference>
<feature type="domain" description="BON" evidence="2">
    <location>
        <begin position="138"/>
        <end position="206"/>
    </location>
</feature>
<dbReference type="PANTHER" id="PTHR34606">
    <property type="entry name" value="BON DOMAIN-CONTAINING PROTEIN"/>
    <property type="match status" value="1"/>
</dbReference>
<dbReference type="Gene3D" id="3.30.1340.30">
    <property type="match status" value="1"/>
</dbReference>
<proteinExistence type="predicted"/>
<dbReference type="InterPro" id="IPR007055">
    <property type="entry name" value="BON_dom"/>
</dbReference>
<dbReference type="InterPro" id="IPR051686">
    <property type="entry name" value="Lipoprotein_DolP"/>
</dbReference>
<feature type="compositionally biased region" description="Basic and acidic residues" evidence="1">
    <location>
        <begin position="1"/>
        <end position="17"/>
    </location>
</feature>
<reference evidence="4" key="1">
    <citation type="submission" date="2018-05" db="EMBL/GenBank/DDBJ databases">
        <authorList>
            <person name="Li X."/>
        </authorList>
    </citation>
    <scope>NUCLEOTIDE SEQUENCE [LARGE SCALE GENOMIC DNA]</scope>
    <source>
        <strain evidence="4">LX32</strain>
    </source>
</reference>
<protein>
    <recommendedName>
        <fullName evidence="2">BON domain-containing protein</fullName>
    </recommendedName>
</protein>
<name>A0A328AFH4_9CAUL</name>
<comment type="caution">
    <text evidence="3">The sequence shown here is derived from an EMBL/GenBank/DDBJ whole genome shotgun (WGS) entry which is preliminary data.</text>
</comment>
<dbReference type="RefSeq" id="WP_111527123.1">
    <property type="nucleotide sequence ID" value="NZ_JBHRSG010000001.1"/>
</dbReference>
<evidence type="ECO:0000313" key="4">
    <source>
        <dbReference type="Proteomes" id="UP000249254"/>
    </source>
</evidence>
<dbReference type="EMBL" id="QFYQ01000001">
    <property type="protein sequence ID" value="RAK53371.1"/>
    <property type="molecule type" value="Genomic_DNA"/>
</dbReference>
<evidence type="ECO:0000259" key="2">
    <source>
        <dbReference type="PROSITE" id="PS50914"/>
    </source>
</evidence>